<dbReference type="PANTHER" id="PTHR47053">
    <property type="entry name" value="MUREIN DD-ENDOPEPTIDASE MEPH-RELATED"/>
    <property type="match status" value="1"/>
</dbReference>
<evidence type="ECO:0000256" key="4">
    <source>
        <dbReference type="ARBA" id="ARBA00022807"/>
    </source>
</evidence>
<dbReference type="GO" id="GO:0006508">
    <property type="term" value="P:proteolysis"/>
    <property type="evidence" value="ECO:0007669"/>
    <property type="project" value="UniProtKB-KW"/>
</dbReference>
<name>A0A6J7IDE7_9ZZZZ</name>
<comment type="similarity">
    <text evidence="1">Belongs to the peptidase C40 family.</text>
</comment>
<dbReference type="InterPro" id="IPR051202">
    <property type="entry name" value="Peptidase_C40"/>
</dbReference>
<dbReference type="AlphaFoldDB" id="A0A6J7IDE7"/>
<feature type="domain" description="NlpC/P60" evidence="5">
    <location>
        <begin position="101"/>
        <end position="221"/>
    </location>
</feature>
<dbReference type="InterPro" id="IPR038765">
    <property type="entry name" value="Papain-like_cys_pep_sf"/>
</dbReference>
<proteinExistence type="inferred from homology"/>
<dbReference type="Gene3D" id="3.90.1720.10">
    <property type="entry name" value="endopeptidase domain like (from Nostoc punctiforme)"/>
    <property type="match status" value="1"/>
</dbReference>
<dbReference type="PROSITE" id="PS51935">
    <property type="entry name" value="NLPC_P60"/>
    <property type="match status" value="1"/>
</dbReference>
<accession>A0A6J7IDE7</accession>
<evidence type="ECO:0000256" key="3">
    <source>
        <dbReference type="ARBA" id="ARBA00022801"/>
    </source>
</evidence>
<protein>
    <submittedName>
        <fullName evidence="6">Unannotated protein</fullName>
    </submittedName>
</protein>
<dbReference type="InterPro" id="IPR000064">
    <property type="entry name" value="NLP_P60_dom"/>
</dbReference>
<evidence type="ECO:0000313" key="6">
    <source>
        <dbReference type="EMBL" id="CAB4929193.1"/>
    </source>
</evidence>
<evidence type="ECO:0000259" key="5">
    <source>
        <dbReference type="PROSITE" id="PS51935"/>
    </source>
</evidence>
<keyword evidence="4" id="KW-0788">Thiol protease</keyword>
<gene>
    <name evidence="6" type="ORF">UFOPK3773_00138</name>
</gene>
<dbReference type="EMBL" id="CAFBNF010000007">
    <property type="protein sequence ID" value="CAB4929193.1"/>
    <property type="molecule type" value="Genomic_DNA"/>
</dbReference>
<dbReference type="SUPFAM" id="SSF54001">
    <property type="entry name" value="Cysteine proteinases"/>
    <property type="match status" value="1"/>
</dbReference>
<dbReference type="GO" id="GO:0008234">
    <property type="term" value="F:cysteine-type peptidase activity"/>
    <property type="evidence" value="ECO:0007669"/>
    <property type="project" value="UniProtKB-KW"/>
</dbReference>
<organism evidence="6">
    <name type="scientific">freshwater metagenome</name>
    <dbReference type="NCBI Taxonomy" id="449393"/>
    <lineage>
        <taxon>unclassified sequences</taxon>
        <taxon>metagenomes</taxon>
        <taxon>ecological metagenomes</taxon>
    </lineage>
</organism>
<dbReference type="PANTHER" id="PTHR47053:SF1">
    <property type="entry name" value="MUREIN DD-ENDOPEPTIDASE MEPH-RELATED"/>
    <property type="match status" value="1"/>
</dbReference>
<dbReference type="Pfam" id="PF00877">
    <property type="entry name" value="NLPC_P60"/>
    <property type="match status" value="1"/>
</dbReference>
<keyword evidence="2" id="KW-0645">Protease</keyword>
<sequence length="221" mass="23587">MLLFKRSRLFVMHIVGPTVGAAFLAGLIAVPVAHSTTLLSTSPAGTVAAADQGAFREERLTIATARQQAVINRAAASQARAVAHVAVHAARSKAVLVARAAEFRSTAVKIGMSRKGMSYSAGSSGPRAFDCSGFTSYVWRTAGRSIGRSSYDQFATLRHISRAQARPGDLVFFFRKGAHHVGLYLGRNKMIHSANYNSGVVITSLSNSWYASRLSGFRAVA</sequence>
<keyword evidence="3" id="KW-0378">Hydrolase</keyword>
<evidence type="ECO:0000256" key="2">
    <source>
        <dbReference type="ARBA" id="ARBA00022670"/>
    </source>
</evidence>
<evidence type="ECO:0000256" key="1">
    <source>
        <dbReference type="ARBA" id="ARBA00007074"/>
    </source>
</evidence>
<reference evidence="6" key="1">
    <citation type="submission" date="2020-05" db="EMBL/GenBank/DDBJ databases">
        <authorList>
            <person name="Chiriac C."/>
            <person name="Salcher M."/>
            <person name="Ghai R."/>
            <person name="Kavagutti S V."/>
        </authorList>
    </citation>
    <scope>NUCLEOTIDE SEQUENCE</scope>
</reference>